<proteinExistence type="predicted"/>
<evidence type="ECO:0000259" key="1">
    <source>
        <dbReference type="Pfam" id="PF03235"/>
    </source>
</evidence>
<name>A0A5J4PL75_9ZZZZ</name>
<feature type="non-terminal residue" evidence="2">
    <location>
        <position position="200"/>
    </location>
</feature>
<dbReference type="AlphaFoldDB" id="A0A5J4PL75"/>
<gene>
    <name evidence="2" type="ORF">EZS27_038385</name>
</gene>
<organism evidence="2">
    <name type="scientific">termite gut metagenome</name>
    <dbReference type="NCBI Taxonomy" id="433724"/>
    <lineage>
        <taxon>unclassified sequences</taxon>
        <taxon>metagenomes</taxon>
        <taxon>organismal metagenomes</taxon>
    </lineage>
</organism>
<accession>A0A5J4PL75</accession>
<feature type="domain" description="GmrSD restriction endonucleases N-terminal" evidence="1">
    <location>
        <begin position="14"/>
        <end position="187"/>
    </location>
</feature>
<dbReference type="EMBL" id="SNRY01007501">
    <property type="protein sequence ID" value="KAA6310287.1"/>
    <property type="molecule type" value="Genomic_DNA"/>
</dbReference>
<dbReference type="InterPro" id="IPR004919">
    <property type="entry name" value="GmrSD_N"/>
</dbReference>
<comment type="caution">
    <text evidence="2">The sequence shown here is derived from an EMBL/GenBank/DDBJ whole genome shotgun (WGS) entry which is preliminary data.</text>
</comment>
<dbReference type="Pfam" id="PF03235">
    <property type="entry name" value="GmrSD_N"/>
    <property type="match status" value="1"/>
</dbReference>
<evidence type="ECO:0000313" key="2">
    <source>
        <dbReference type="EMBL" id="KAA6310287.1"/>
    </source>
</evidence>
<dbReference type="PANTHER" id="PTHR35149:SF1">
    <property type="entry name" value="DUF5655 DOMAIN-CONTAINING PROTEIN"/>
    <property type="match status" value="1"/>
</dbReference>
<sequence length="200" mass="24069">MKNIRKMNELESLKSIFKDRIFKIPDYQRGYAWTTRQLKDFWEDLVNLPSDRFHYTGLLSLKRVDDTIFNNWNDERWLIEDRGYKPFHVVDGQQRLTTFVIFIQAISELLKDISENKNKKDEEIYLGSFSLKAIKEEYLVIERPPQFIIKTYKFGYEKDNPSFQFLKHKILLEPNSGTIQETFYTLNLENAKSFFKENLQ</sequence>
<protein>
    <recommendedName>
        <fullName evidence="1">GmrSD restriction endonucleases N-terminal domain-containing protein</fullName>
    </recommendedName>
</protein>
<reference evidence="2" key="1">
    <citation type="submission" date="2019-03" db="EMBL/GenBank/DDBJ databases">
        <title>Single cell metagenomics reveals metabolic interactions within the superorganism composed of flagellate Streblomastix strix and complex community of Bacteroidetes bacteria on its surface.</title>
        <authorList>
            <person name="Treitli S.C."/>
            <person name="Kolisko M."/>
            <person name="Husnik F."/>
            <person name="Keeling P."/>
            <person name="Hampl V."/>
        </authorList>
    </citation>
    <scope>NUCLEOTIDE SEQUENCE</scope>
    <source>
        <strain evidence="2">STM</strain>
    </source>
</reference>
<dbReference type="PANTHER" id="PTHR35149">
    <property type="entry name" value="SLL5132 PROTEIN"/>
    <property type="match status" value="1"/>
</dbReference>